<feature type="transmembrane region" description="Helical" evidence="1">
    <location>
        <begin position="54"/>
        <end position="82"/>
    </location>
</feature>
<name>A0A3P7L880_STRVU</name>
<keyword evidence="1" id="KW-1133">Transmembrane helix</keyword>
<evidence type="ECO:0000313" key="3">
    <source>
        <dbReference type="Proteomes" id="UP000270094"/>
    </source>
</evidence>
<dbReference type="OrthoDB" id="5864106at2759"/>
<dbReference type="AlphaFoldDB" id="A0A3P7L880"/>
<proteinExistence type="predicted"/>
<evidence type="ECO:0000256" key="1">
    <source>
        <dbReference type="SAM" id="Phobius"/>
    </source>
</evidence>
<keyword evidence="1" id="KW-0812">Transmembrane</keyword>
<dbReference type="SUPFAM" id="SSF81321">
    <property type="entry name" value="Family A G protein-coupled receptor-like"/>
    <property type="match status" value="1"/>
</dbReference>
<organism evidence="2 3">
    <name type="scientific">Strongylus vulgaris</name>
    <name type="common">Blood worm</name>
    <dbReference type="NCBI Taxonomy" id="40348"/>
    <lineage>
        <taxon>Eukaryota</taxon>
        <taxon>Metazoa</taxon>
        <taxon>Ecdysozoa</taxon>
        <taxon>Nematoda</taxon>
        <taxon>Chromadorea</taxon>
        <taxon>Rhabditida</taxon>
        <taxon>Rhabditina</taxon>
        <taxon>Rhabditomorpha</taxon>
        <taxon>Strongyloidea</taxon>
        <taxon>Strongylidae</taxon>
        <taxon>Strongylus</taxon>
    </lineage>
</organism>
<evidence type="ECO:0000313" key="2">
    <source>
        <dbReference type="EMBL" id="VDM75398.1"/>
    </source>
</evidence>
<sequence length="165" mass="18232">MLLRYVEYVSEDDVIADIAMRTSTSATTLLLASYVLNIVLLTTIYTSKKFRTTLIYVVFAHISLVNLLDLSFSVMISLLFVANGNWIFGDEWCKISAAVQELDGICRNCRIRMEGLSMVSREQAGFSSKETQDRLEACSMKGGLASTRYAPGISDVPSIAHPSDS</sequence>
<dbReference type="CDD" id="cd00637">
    <property type="entry name" value="7tm_classA_rhodopsin-like"/>
    <property type="match status" value="1"/>
</dbReference>
<dbReference type="EMBL" id="UYYB01095288">
    <property type="protein sequence ID" value="VDM75398.1"/>
    <property type="molecule type" value="Genomic_DNA"/>
</dbReference>
<accession>A0A3P7L880</accession>
<reference evidence="2 3" key="1">
    <citation type="submission" date="2018-11" db="EMBL/GenBank/DDBJ databases">
        <authorList>
            <consortium name="Pathogen Informatics"/>
        </authorList>
    </citation>
    <scope>NUCLEOTIDE SEQUENCE [LARGE SCALE GENOMIC DNA]</scope>
</reference>
<evidence type="ECO:0008006" key="4">
    <source>
        <dbReference type="Google" id="ProtNLM"/>
    </source>
</evidence>
<keyword evidence="3" id="KW-1185">Reference proteome</keyword>
<dbReference type="Proteomes" id="UP000270094">
    <property type="component" value="Unassembled WGS sequence"/>
</dbReference>
<dbReference type="Gene3D" id="1.20.1070.10">
    <property type="entry name" value="Rhodopsin 7-helix transmembrane proteins"/>
    <property type="match status" value="1"/>
</dbReference>
<feature type="transmembrane region" description="Helical" evidence="1">
    <location>
        <begin position="29"/>
        <end position="47"/>
    </location>
</feature>
<gene>
    <name evidence="2" type="ORF">SVUK_LOCUS10396</name>
</gene>
<protein>
    <recommendedName>
        <fullName evidence="4">G-protein coupled receptors family 1 profile domain-containing protein</fullName>
    </recommendedName>
</protein>
<keyword evidence="1" id="KW-0472">Membrane</keyword>